<dbReference type="NCBIfam" id="NF000584">
    <property type="entry name" value="PRK00009.1"/>
    <property type="match status" value="1"/>
</dbReference>
<feature type="region of interest" description="Disordered" evidence="13">
    <location>
        <begin position="1"/>
        <end position="115"/>
    </location>
</feature>
<accession>A0ABS8JP41</accession>
<comment type="cofactor">
    <cofactor evidence="1 10">
        <name>Mg(2+)</name>
        <dbReference type="ChEBI" id="CHEBI:18420"/>
    </cofactor>
</comment>
<evidence type="ECO:0000256" key="6">
    <source>
        <dbReference type="ARBA" id="ARBA00022842"/>
    </source>
</evidence>
<feature type="active site" evidence="10 12">
    <location>
        <position position="749"/>
    </location>
</feature>
<dbReference type="InterPro" id="IPR015813">
    <property type="entry name" value="Pyrv/PenolPyrv_kinase-like_dom"/>
</dbReference>
<dbReference type="HAMAP" id="MF_00595">
    <property type="entry name" value="PEPcase_type1"/>
    <property type="match status" value="1"/>
</dbReference>
<feature type="compositionally biased region" description="Low complexity" evidence="13">
    <location>
        <begin position="84"/>
        <end position="100"/>
    </location>
</feature>
<evidence type="ECO:0000256" key="10">
    <source>
        <dbReference type="HAMAP-Rule" id="MF_00595"/>
    </source>
</evidence>
<comment type="function">
    <text evidence="2 10">Forms oxaloacetate, a four-carbon dicarboxylic acid source for the tricarboxylic acid cycle.</text>
</comment>
<dbReference type="PRINTS" id="PR00150">
    <property type="entry name" value="PEPCARBXLASE"/>
</dbReference>
<dbReference type="GO" id="GO:0008964">
    <property type="term" value="F:phosphoenolpyruvate carboxylase activity"/>
    <property type="evidence" value="ECO:0007669"/>
    <property type="project" value="UniProtKB-EC"/>
</dbReference>
<comment type="catalytic activity">
    <reaction evidence="9 10">
        <text>oxaloacetate + phosphate = phosphoenolpyruvate + hydrogencarbonate</text>
        <dbReference type="Rhea" id="RHEA:28370"/>
        <dbReference type="ChEBI" id="CHEBI:16452"/>
        <dbReference type="ChEBI" id="CHEBI:17544"/>
        <dbReference type="ChEBI" id="CHEBI:43474"/>
        <dbReference type="ChEBI" id="CHEBI:58702"/>
        <dbReference type="EC" id="4.1.1.31"/>
    </reaction>
</comment>
<evidence type="ECO:0000256" key="11">
    <source>
        <dbReference type="PROSITE-ProRule" id="PRU10111"/>
    </source>
</evidence>
<keyword evidence="7 10" id="KW-0456">Lyase</keyword>
<keyword evidence="6 10" id="KW-0460">Magnesium</keyword>
<comment type="similarity">
    <text evidence="3 10">Belongs to the PEPCase type 1 family.</text>
</comment>
<dbReference type="Gene3D" id="1.20.1440.90">
    <property type="entry name" value="Phosphoenolpyruvate/pyruvate domain"/>
    <property type="match status" value="1"/>
</dbReference>
<reference evidence="14 15" key="1">
    <citation type="submission" date="2021-11" db="EMBL/GenBank/DDBJ databases">
        <authorList>
            <person name="Oh E.-T."/>
            <person name="Kim S.-B."/>
        </authorList>
    </citation>
    <scope>NUCLEOTIDE SEQUENCE [LARGE SCALE GENOMIC DNA]</scope>
    <source>
        <strain evidence="14 15">MMS20-SJTR3</strain>
    </source>
</reference>
<evidence type="ECO:0000256" key="1">
    <source>
        <dbReference type="ARBA" id="ARBA00001946"/>
    </source>
</evidence>
<evidence type="ECO:0000313" key="14">
    <source>
        <dbReference type="EMBL" id="MCC8391669.1"/>
    </source>
</evidence>
<evidence type="ECO:0000256" key="4">
    <source>
        <dbReference type="ARBA" id="ARBA00012305"/>
    </source>
</evidence>
<dbReference type="PROSITE" id="PS00393">
    <property type="entry name" value="PEPCASE_2"/>
    <property type="match status" value="1"/>
</dbReference>
<evidence type="ECO:0000256" key="13">
    <source>
        <dbReference type="SAM" id="MobiDB-lite"/>
    </source>
</evidence>
<dbReference type="EMBL" id="JAJITD010000002">
    <property type="protein sequence ID" value="MCC8391669.1"/>
    <property type="molecule type" value="Genomic_DNA"/>
</dbReference>
<evidence type="ECO:0000313" key="15">
    <source>
        <dbReference type="Proteomes" id="UP001431019"/>
    </source>
</evidence>
<evidence type="ECO:0000256" key="8">
    <source>
        <dbReference type="ARBA" id="ARBA00023300"/>
    </source>
</evidence>
<dbReference type="SUPFAM" id="SSF51621">
    <property type="entry name" value="Phosphoenolpyruvate/pyruvate domain"/>
    <property type="match status" value="1"/>
</dbReference>
<name>A0ABS8JP41_9BURK</name>
<evidence type="ECO:0000256" key="12">
    <source>
        <dbReference type="PROSITE-ProRule" id="PRU10112"/>
    </source>
</evidence>
<comment type="subunit">
    <text evidence="10">Homotetramer.</text>
</comment>
<sequence>MTSSGSARAARRNTASPTARPADAAASAAHADAAAGTAAAPGTPPAAERATTRTGQRALAAKATKAAQTSVPVKADKPKKTAKAGKAAPASSPGADAEAGTVKARKPAKAASATTQAQIHALAGEAAPPRVAKKAKLKAVPQNAVETVPATAEAAAATPPARTRENKDHPLFQDIRYLGRLLGDVLREQEGDAVFDVVETIRQSAVRFRREDDSAAAQTLDKKLRSLTPEQTVSVVRAFSYFSHLANIAEDRHRNRRHRIHALAGSASQPGTIAHALERLAAAGAAATPVLQQFFNDALIMPVLTAHPTEVQRKSILDAQHDIARLLAERDQPLTQRERSHNEAMLRARVTSLWQTRMLRDARLTVADEIENALSYYRSTFLEELPALYADIEEALKEHGLEARLPPFFQMGSWIGGDRDGNPNVTAETLENAITRQAAVIFEHYLEQVHKLGAELSVSNLLAGASDALKELAAISPDQSPLRTDEPYRRALIGMYTRLAASARVRLGEGAVPLRSAGRGAGPIRAIPYDDSADFVRDLHVLMDSLAEHHGAPLAAPRLAPLARAAEVFGFHLASIDLRQSSDIHEAVIAELMKRAGVEADYAALSEADKLTVLLRELAQPRSLRIPYADYSDLVKSELGVLEEARVTREKFGARAVRNYIISHTETVSDLVEVMLLQKETGLLRGRLGDPDDPAHAGLMVIPLFETIPDLRNAPHIMRDLIALPGAGALIEHQGNEQEVMLGYSDSNKDGGFLTSNWELYRAELALVSLFNERGITLRLFHGRGGTVGRGGGPTYQAILSQPPGTVDGQIRLTEQGEVIASKFANPQIGRRNLETVVAATLEASLLPNSHLPAELPQFEETMQQLSDAAMASYRALVYETPGFKEYFFESTPIAEIAELNIGSRPASRKLQDPKQRKIEDLRAIPWGFSWGQCRLLLTGWYGFGSAVAEHLDSAPSEAERSRRLAALKKMHKSWPFFANLLSNMDMVLAKTDLAVASRYAALVTDKKLRKHVFERIVAEWERTSKVLSEITGKNERLAENPLLARSIKNRFPYLDPLNHLQVELLKRYRAGDTNERVRRGIHLSINGIAAGLRNTG</sequence>
<dbReference type="PROSITE" id="PS00781">
    <property type="entry name" value="PEPCASE_1"/>
    <property type="match status" value="1"/>
</dbReference>
<proteinExistence type="inferred from homology"/>
<evidence type="ECO:0000256" key="9">
    <source>
        <dbReference type="ARBA" id="ARBA00048995"/>
    </source>
</evidence>
<dbReference type="Pfam" id="PF00311">
    <property type="entry name" value="PEPcase"/>
    <property type="match status" value="1"/>
</dbReference>
<dbReference type="InterPro" id="IPR033129">
    <property type="entry name" value="PEPCASE_His_AS"/>
</dbReference>
<dbReference type="InterPro" id="IPR022805">
    <property type="entry name" value="PEP_COase_bac/pln-type"/>
</dbReference>
<evidence type="ECO:0000256" key="5">
    <source>
        <dbReference type="ARBA" id="ARBA00022419"/>
    </source>
</evidence>
<dbReference type="PANTHER" id="PTHR30523:SF6">
    <property type="entry name" value="PHOSPHOENOLPYRUVATE CARBOXYLASE"/>
    <property type="match status" value="1"/>
</dbReference>
<feature type="compositionally biased region" description="Low complexity" evidence="13">
    <location>
        <begin position="14"/>
        <end position="67"/>
    </location>
</feature>
<dbReference type="PANTHER" id="PTHR30523">
    <property type="entry name" value="PHOSPHOENOLPYRUVATE CARBOXYLASE"/>
    <property type="match status" value="1"/>
</dbReference>
<dbReference type="Proteomes" id="UP001431019">
    <property type="component" value="Unassembled WGS sequence"/>
</dbReference>
<keyword evidence="15" id="KW-1185">Reference proteome</keyword>
<dbReference type="RefSeq" id="WP_230507923.1">
    <property type="nucleotide sequence ID" value="NZ_JAJITD010000002.1"/>
</dbReference>
<organism evidence="14 15">
    <name type="scientific">Paraburkholderia sejongensis</name>
    <dbReference type="NCBI Taxonomy" id="2886946"/>
    <lineage>
        <taxon>Bacteria</taxon>
        <taxon>Pseudomonadati</taxon>
        <taxon>Pseudomonadota</taxon>
        <taxon>Betaproteobacteria</taxon>
        <taxon>Burkholderiales</taxon>
        <taxon>Burkholderiaceae</taxon>
        <taxon>Paraburkholderia</taxon>
    </lineage>
</organism>
<evidence type="ECO:0000256" key="3">
    <source>
        <dbReference type="ARBA" id="ARBA00008346"/>
    </source>
</evidence>
<dbReference type="InterPro" id="IPR021135">
    <property type="entry name" value="PEP_COase"/>
</dbReference>
<dbReference type="InterPro" id="IPR018129">
    <property type="entry name" value="PEP_COase_Lys_AS"/>
</dbReference>
<evidence type="ECO:0000256" key="7">
    <source>
        <dbReference type="ARBA" id="ARBA00023239"/>
    </source>
</evidence>
<protein>
    <recommendedName>
        <fullName evidence="5 10">Phosphoenolpyruvate carboxylase</fullName>
        <shortName evidence="10">PEPC</shortName>
        <shortName evidence="10">PEPCase</shortName>
        <ecNumber evidence="4 10">4.1.1.31</ecNumber>
    </recommendedName>
</protein>
<keyword evidence="8 10" id="KW-0120">Carbon dioxide fixation</keyword>
<dbReference type="EC" id="4.1.1.31" evidence="4 10"/>
<evidence type="ECO:0000256" key="2">
    <source>
        <dbReference type="ARBA" id="ARBA00003670"/>
    </source>
</evidence>
<feature type="active site" evidence="10 11">
    <location>
        <position position="307"/>
    </location>
</feature>
<gene>
    <name evidence="10 14" type="primary">ppc</name>
    <name evidence="14" type="ORF">LJ656_03630</name>
</gene>
<comment type="caution">
    <text evidence="14">The sequence shown here is derived from an EMBL/GenBank/DDBJ whole genome shotgun (WGS) entry which is preliminary data.</text>
</comment>